<protein>
    <submittedName>
        <fullName evidence="2 3">Alkaline phosphatase</fullName>
    </submittedName>
</protein>
<accession>A0A084VIB0</accession>
<dbReference type="EMBL" id="ATLV01013343">
    <property type="status" value="NOT_ANNOTATED_CDS"/>
    <property type="molecule type" value="Genomic_DNA"/>
</dbReference>
<proteinExistence type="predicted"/>
<evidence type="ECO:0000313" key="2">
    <source>
        <dbReference type="EMBL" id="KFB37704.1"/>
    </source>
</evidence>
<gene>
    <name evidence="2" type="ORF">ZHAS_00005004</name>
</gene>
<evidence type="ECO:0000313" key="4">
    <source>
        <dbReference type="Proteomes" id="UP000030765"/>
    </source>
</evidence>
<reference evidence="3" key="2">
    <citation type="submission" date="2020-05" db="UniProtKB">
        <authorList>
            <consortium name="EnsemblMetazoa"/>
        </authorList>
    </citation>
    <scope>IDENTIFICATION</scope>
</reference>
<dbReference type="VEuPathDB" id="VectorBase:ASIC005004"/>
<keyword evidence="4" id="KW-1185">Reference proteome</keyword>
<dbReference type="EnsemblMetazoa" id="ASIC005004-RA">
    <property type="protein sequence ID" value="ASIC005004-PA"/>
    <property type="gene ID" value="ASIC005004"/>
</dbReference>
<organism evidence="2">
    <name type="scientific">Anopheles sinensis</name>
    <name type="common">Mosquito</name>
    <dbReference type="NCBI Taxonomy" id="74873"/>
    <lineage>
        <taxon>Eukaryota</taxon>
        <taxon>Metazoa</taxon>
        <taxon>Ecdysozoa</taxon>
        <taxon>Arthropoda</taxon>
        <taxon>Hexapoda</taxon>
        <taxon>Insecta</taxon>
        <taxon>Pterygota</taxon>
        <taxon>Neoptera</taxon>
        <taxon>Endopterygota</taxon>
        <taxon>Diptera</taxon>
        <taxon>Nematocera</taxon>
        <taxon>Culicoidea</taxon>
        <taxon>Culicidae</taxon>
        <taxon>Anophelinae</taxon>
        <taxon>Anopheles</taxon>
    </lineage>
</organism>
<sequence length="109" mass="11711">MCAGGRSPRSILYIPSADNAPGWGFNVLHVAARSLNPLGALFASGVSAVRRSWSSKKETCRPPARTRPRTQPKSRLANCRRAAKKVLGSHRSTRGLGKGLKVCGKRTSL</sequence>
<dbReference type="AlphaFoldDB" id="A0A084VIB0"/>
<dbReference type="Proteomes" id="UP000030765">
    <property type="component" value="Unassembled WGS sequence"/>
</dbReference>
<reference evidence="2 4" key="1">
    <citation type="journal article" date="2014" name="BMC Genomics">
        <title>Genome sequence of Anopheles sinensis provides insight into genetics basis of mosquito competence for malaria parasites.</title>
        <authorList>
            <person name="Zhou D."/>
            <person name="Zhang D."/>
            <person name="Ding G."/>
            <person name="Shi L."/>
            <person name="Hou Q."/>
            <person name="Ye Y."/>
            <person name="Xu Y."/>
            <person name="Zhou H."/>
            <person name="Xiong C."/>
            <person name="Li S."/>
            <person name="Yu J."/>
            <person name="Hong S."/>
            <person name="Yu X."/>
            <person name="Zou P."/>
            <person name="Chen C."/>
            <person name="Chang X."/>
            <person name="Wang W."/>
            <person name="Lv Y."/>
            <person name="Sun Y."/>
            <person name="Ma L."/>
            <person name="Shen B."/>
            <person name="Zhu C."/>
        </authorList>
    </citation>
    <scope>NUCLEOTIDE SEQUENCE [LARGE SCALE GENOMIC DNA]</scope>
</reference>
<name>A0A084VIB0_ANOSI</name>
<feature type="region of interest" description="Disordered" evidence="1">
    <location>
        <begin position="54"/>
        <end position="78"/>
    </location>
</feature>
<evidence type="ECO:0000256" key="1">
    <source>
        <dbReference type="SAM" id="MobiDB-lite"/>
    </source>
</evidence>
<dbReference type="EMBL" id="KE524854">
    <property type="protein sequence ID" value="KFB37704.1"/>
    <property type="molecule type" value="Genomic_DNA"/>
</dbReference>
<evidence type="ECO:0000313" key="3">
    <source>
        <dbReference type="EnsemblMetazoa" id="ASIC005004-PA"/>
    </source>
</evidence>